<gene>
    <name evidence="10" type="ORF">HNAJ_LOCUS10310</name>
</gene>
<dbReference type="InterPro" id="IPR027073">
    <property type="entry name" value="5_3_exoribonuclease"/>
</dbReference>
<sequence>MGVPKFYRWISQRYPCINQIIKDNEVVPIDHVYLDLNGIIHSSSHCDGMAFDVFDEDKVFQTIANYINYIINLIKPRKTIFLAVDGVAPRAKMTQQRARRFVGPKKVADEIKKRKEKGQKIDETTIFDSNVISPGTEFMARLHEYFKTYIANQITNNPIWRRADVIYSGHDIFLGLATHEPNLCILRENVYTVKSPIPQNIPFCLVHLSLLREYIGLEFGDLKDEISFPFDLERIIDDWIFMGYFLGNDFIPNLPNMHIHAESFIFLWDTYHVVLPKLDGYINDFGKLNLERFHVFITELASFDMHWFAESQADQRWMHGKHGAKMARELQRLGKEKAMPSNEPPLKPIKPQPPKASTSTPGQEGKEEEESIVGFFGDDDPSILPLNSIESVDEKLAVLMANVKVDIPIPSQVASLEEIEPDISDTEDGESCDLSGTISEGTESSDFSDSTAEDECLIDQEWMHHHRPPPPSHIGTDSIDSEEDEDTISYRMHRQEYYSQKLKIDIRGTSRRPDESFVEAALLPICQKYVETLQWVLDYYFKTVVDWQHYYPYHYAPFVSDLPFFTKRFLKDGPDHEKRHNWTTFEPDTKPLLPFEQQMFIMPISSARILPQPYRCLFAEDSPVAEFFPDKFQTDVNGKLADWEAVVLIPFIDEAKMLAAMVPLTRFLSPEDSKRNIHHGHQLLMVSGREKLDFADKPTFEDLLTEEVDGEFYRSHVLSDPEQCVKVYCKLPRPVHPSYPSLYRVPFTSTTEHVGVTTFSFASKGQSILLTVNHPLGRNEDVGPAPLRQIARTFLGHPVYTGWPYSRLVLPIAVLDEKEIFEVDMSSSKTRVLNRTNLRQQPDSPLWSSVKWLQSQSELCVSRLHDRCAITLAGGQPRAALLCLPVRDAAFSISVNTSNPSLVHVRPMCLKTQNLNKQFGEIRNQRHASHKSKTTFGGGPRTNKQSLCHDSNVSIPISSEATLEILDLTVEPSSTAAFDRALFEVFSRADKVIVFDRPKSKNFGRLGEVVGTTSCNKLEVKLLPEIPPPKNHSGVLKMATEADDACFLTVQQISRELHLTQHVIQRLVGDFMVWVPQPPLADHNPATRSTPSRSADDRRNFANLGFNLRLHNDQAFVVGWSHFSTIRNCWTYSRRTVEALAQYNQLFPDLVNFIGAFDMHKPPPKMSSIYQQNTFDNYINIRNFLRTKVKSNRTVTDVGAPLLNSSGLSIIENHLLPDQPAQVHPPSRNVRIKVAPTDLFVVSQNHVLPSNNSKRRQGRNRQDVRQSPLKLNFTPEDLGFPEAPSEPPPLAVSLFFSLHLVHWQMDKHSTMFDGGLFEIESSLLHQSHSTLITSQLPQVRPFTGFNENVGLPDLPIQVSELDSEAFSHTFQEIPLQAELPSANSMVQCSTSQLQQFSPPLREPSETIANECVPHRQLPAVVSAASTYFTPPQVSPEKFACEKSASLGFSGSFACDHFSFQFRPFPCPMSDRLYFALCTRSPLFRTNFPDVPGCVEHYVVLFL</sequence>
<dbReference type="Pfam" id="PF17846">
    <property type="entry name" value="XRN_M"/>
    <property type="match status" value="2"/>
</dbReference>
<comment type="similarity">
    <text evidence="4">Belongs to the 5'-3' exonuclease family.</text>
</comment>
<dbReference type="Pfam" id="PF18332">
    <property type="entry name" value="XRN1_D1"/>
    <property type="match status" value="1"/>
</dbReference>
<feature type="region of interest" description="Disordered" evidence="5">
    <location>
        <begin position="1246"/>
        <end position="1278"/>
    </location>
</feature>
<dbReference type="InterPro" id="IPR041412">
    <property type="entry name" value="Xrn1_helical"/>
</dbReference>
<evidence type="ECO:0000313" key="12">
    <source>
        <dbReference type="WBParaSite" id="HNAJ_0001031501-mRNA-1"/>
    </source>
</evidence>
<dbReference type="Pfam" id="PF03159">
    <property type="entry name" value="XRN_N"/>
    <property type="match status" value="1"/>
</dbReference>
<feature type="region of interest" description="Disordered" evidence="5">
    <location>
        <begin position="925"/>
        <end position="947"/>
    </location>
</feature>
<dbReference type="Pfam" id="PF18334">
    <property type="entry name" value="XRN1_D2_D3"/>
    <property type="match status" value="1"/>
</dbReference>
<organism evidence="12">
    <name type="scientific">Rodentolepis nana</name>
    <name type="common">Dwarf tapeworm</name>
    <name type="synonym">Hymenolepis nana</name>
    <dbReference type="NCBI Taxonomy" id="102285"/>
    <lineage>
        <taxon>Eukaryota</taxon>
        <taxon>Metazoa</taxon>
        <taxon>Spiralia</taxon>
        <taxon>Lophotrochozoa</taxon>
        <taxon>Platyhelminthes</taxon>
        <taxon>Cestoda</taxon>
        <taxon>Eucestoda</taxon>
        <taxon>Cyclophyllidea</taxon>
        <taxon>Hymenolepididae</taxon>
        <taxon>Rodentolepis</taxon>
    </lineage>
</organism>
<dbReference type="STRING" id="102285.A0A158QIV7"/>
<feature type="domain" description="Exoribonuclease Xrn1 D2/D3" evidence="9">
    <location>
        <begin position="1101"/>
        <end position="1213"/>
    </location>
</feature>
<feature type="domain" description="5'-3' exoribonuclease 1 D1" evidence="8">
    <location>
        <begin position="739"/>
        <end position="837"/>
    </location>
</feature>
<feature type="compositionally biased region" description="Polar residues" evidence="5">
    <location>
        <begin position="434"/>
        <end position="450"/>
    </location>
</feature>
<feature type="domain" description="Xrn1 helical" evidence="7">
    <location>
        <begin position="230"/>
        <end position="337"/>
    </location>
</feature>
<dbReference type="InterPro" id="IPR040992">
    <property type="entry name" value="XRN1_D1"/>
</dbReference>
<evidence type="ECO:0000256" key="4">
    <source>
        <dbReference type="ARBA" id="ARBA00038299"/>
    </source>
</evidence>
<dbReference type="GO" id="GO:0016075">
    <property type="term" value="P:rRNA catabolic process"/>
    <property type="evidence" value="ECO:0007669"/>
    <property type="project" value="TreeGrafter"/>
</dbReference>
<proteinExistence type="inferred from homology"/>
<feature type="compositionally biased region" description="Acidic residues" evidence="5">
    <location>
        <begin position="422"/>
        <end position="431"/>
    </location>
</feature>
<dbReference type="Gene3D" id="3.40.50.12390">
    <property type="match status" value="2"/>
</dbReference>
<dbReference type="InterPro" id="IPR047007">
    <property type="entry name" value="XRN1_D1_sf"/>
</dbReference>
<reference evidence="12" key="1">
    <citation type="submission" date="2016-04" db="UniProtKB">
        <authorList>
            <consortium name="WormBaseParasite"/>
        </authorList>
    </citation>
    <scope>IDENTIFICATION</scope>
</reference>
<dbReference type="Gene3D" id="2.170.260.40">
    <property type="match status" value="1"/>
</dbReference>
<protein>
    <submittedName>
        <fullName evidence="12">5'-3' exoribonuclease 1</fullName>
    </submittedName>
</protein>
<dbReference type="GO" id="GO:0004534">
    <property type="term" value="F:5'-3' RNA exonuclease activity"/>
    <property type="evidence" value="ECO:0007669"/>
    <property type="project" value="TreeGrafter"/>
</dbReference>
<evidence type="ECO:0000259" key="6">
    <source>
        <dbReference type="Pfam" id="PF03159"/>
    </source>
</evidence>
<dbReference type="PANTHER" id="PTHR12341">
    <property type="entry name" value="5'-&gt;3' EXORIBONUCLEASE"/>
    <property type="match status" value="1"/>
</dbReference>
<dbReference type="InterPro" id="IPR004859">
    <property type="entry name" value="Xrn1_N"/>
</dbReference>
<evidence type="ECO:0000259" key="9">
    <source>
        <dbReference type="Pfam" id="PF18334"/>
    </source>
</evidence>
<dbReference type="CDD" id="cd18673">
    <property type="entry name" value="PIN_XRN1-2-like"/>
    <property type="match status" value="1"/>
</dbReference>
<keyword evidence="3" id="KW-0269">Exonuclease</keyword>
<evidence type="ECO:0000259" key="8">
    <source>
        <dbReference type="Pfam" id="PF18332"/>
    </source>
</evidence>
<dbReference type="GO" id="GO:0000956">
    <property type="term" value="P:nuclear-transcribed mRNA catabolic process"/>
    <property type="evidence" value="ECO:0007669"/>
    <property type="project" value="TreeGrafter"/>
</dbReference>
<evidence type="ECO:0000313" key="10">
    <source>
        <dbReference type="EMBL" id="VDO07664.1"/>
    </source>
</evidence>
<evidence type="ECO:0000256" key="3">
    <source>
        <dbReference type="ARBA" id="ARBA00022839"/>
    </source>
</evidence>
<name>A0A158QIV7_RODNA</name>
<dbReference type="OrthoDB" id="372487at2759"/>
<dbReference type="GO" id="GO:0005634">
    <property type="term" value="C:nucleus"/>
    <property type="evidence" value="ECO:0007669"/>
    <property type="project" value="TreeGrafter"/>
</dbReference>
<dbReference type="InterPro" id="IPR041106">
    <property type="entry name" value="XRN1_D2_D3"/>
</dbReference>
<keyword evidence="1" id="KW-0540">Nuclease</keyword>
<feature type="region of interest" description="Disordered" evidence="5">
    <location>
        <begin position="422"/>
        <end position="452"/>
    </location>
</feature>
<dbReference type="Gene3D" id="1.25.40.1050">
    <property type="match status" value="1"/>
</dbReference>
<evidence type="ECO:0000256" key="1">
    <source>
        <dbReference type="ARBA" id="ARBA00022722"/>
    </source>
</evidence>
<keyword evidence="2" id="KW-0378">Hydrolase</keyword>
<feature type="compositionally biased region" description="Pro residues" evidence="5">
    <location>
        <begin position="342"/>
        <end position="354"/>
    </location>
</feature>
<feature type="region of interest" description="Disordered" evidence="5">
    <location>
        <begin position="464"/>
        <end position="485"/>
    </location>
</feature>
<dbReference type="EMBL" id="UZAE01012979">
    <property type="protein sequence ID" value="VDO07664.1"/>
    <property type="molecule type" value="Genomic_DNA"/>
</dbReference>
<feature type="domain" description="Xrn1 helical" evidence="7">
    <location>
        <begin position="476"/>
        <end position="694"/>
    </location>
</feature>
<dbReference type="GO" id="GO:0003723">
    <property type="term" value="F:RNA binding"/>
    <property type="evidence" value="ECO:0007669"/>
    <property type="project" value="TreeGrafter"/>
</dbReference>
<accession>A0A158QIV7</accession>
<feature type="region of interest" description="Disordered" evidence="5">
    <location>
        <begin position="337"/>
        <end position="369"/>
    </location>
</feature>
<keyword evidence="11" id="KW-1185">Reference proteome</keyword>
<evidence type="ECO:0000256" key="5">
    <source>
        <dbReference type="SAM" id="MobiDB-lite"/>
    </source>
</evidence>
<evidence type="ECO:0000256" key="2">
    <source>
        <dbReference type="ARBA" id="ARBA00022801"/>
    </source>
</evidence>
<dbReference type="WBParaSite" id="HNAJ_0001031501-mRNA-1">
    <property type="protein sequence ID" value="HNAJ_0001031501-mRNA-1"/>
    <property type="gene ID" value="HNAJ_0001031501"/>
</dbReference>
<dbReference type="PANTHER" id="PTHR12341:SF7">
    <property type="entry name" value="5'-3' EXORIBONUCLEASE 1"/>
    <property type="match status" value="1"/>
</dbReference>
<reference evidence="10 11" key="2">
    <citation type="submission" date="2018-11" db="EMBL/GenBank/DDBJ databases">
        <authorList>
            <consortium name="Pathogen Informatics"/>
        </authorList>
    </citation>
    <scope>NUCLEOTIDE SEQUENCE [LARGE SCALE GENOMIC DNA]</scope>
</reference>
<feature type="domain" description="Xrn1 N-terminal" evidence="6">
    <location>
        <begin position="1"/>
        <end position="172"/>
    </location>
</feature>
<dbReference type="Proteomes" id="UP000278807">
    <property type="component" value="Unassembled WGS sequence"/>
</dbReference>
<evidence type="ECO:0000259" key="7">
    <source>
        <dbReference type="Pfam" id="PF17846"/>
    </source>
</evidence>
<evidence type="ECO:0000313" key="11">
    <source>
        <dbReference type="Proteomes" id="UP000278807"/>
    </source>
</evidence>